<dbReference type="CDD" id="cd00609">
    <property type="entry name" value="AAT_like"/>
    <property type="match status" value="1"/>
</dbReference>
<dbReference type="InterPro" id="IPR015424">
    <property type="entry name" value="PyrdxlP-dep_Trfase"/>
</dbReference>
<keyword evidence="2" id="KW-0808">Transferase</keyword>
<dbReference type="AlphaFoldDB" id="A0A9Q1BA04"/>
<dbReference type="GO" id="GO:0030170">
    <property type="term" value="F:pyridoxal phosphate binding"/>
    <property type="evidence" value="ECO:0007669"/>
    <property type="project" value="InterPro"/>
</dbReference>
<dbReference type="Gene3D" id="3.90.1150.10">
    <property type="entry name" value="Aspartate Aminotransferase, domain 1"/>
    <property type="match status" value="1"/>
</dbReference>
<comment type="caution">
    <text evidence="2">The sequence shown here is derived from an EMBL/GenBank/DDBJ whole genome shotgun (WGS) entry which is preliminary data.</text>
</comment>
<feature type="domain" description="Aminotransferase class I/classII large" evidence="1">
    <location>
        <begin position="36"/>
        <end position="418"/>
    </location>
</feature>
<keyword evidence="3" id="KW-1185">Reference proteome</keyword>
<name>A0A9Q1BA04_HOLLE</name>
<dbReference type="OrthoDB" id="7042322at2759"/>
<dbReference type="GO" id="GO:0047536">
    <property type="term" value="F:2-aminoadipate transaminase activity"/>
    <property type="evidence" value="ECO:0007669"/>
    <property type="project" value="TreeGrafter"/>
</dbReference>
<evidence type="ECO:0000313" key="3">
    <source>
        <dbReference type="Proteomes" id="UP001152320"/>
    </source>
</evidence>
<accession>A0A9Q1BA04</accession>
<protein>
    <submittedName>
        <fullName evidence="2">Kynurenine/alpha-aminoadipate aminotransferase, mitochondrial</fullName>
    </submittedName>
</protein>
<dbReference type="InterPro" id="IPR004839">
    <property type="entry name" value="Aminotransferase_I/II_large"/>
</dbReference>
<dbReference type="InterPro" id="IPR015421">
    <property type="entry name" value="PyrdxlP-dep_Trfase_major"/>
</dbReference>
<dbReference type="EMBL" id="JAIZAY010000023">
    <property type="protein sequence ID" value="KAJ8020151.1"/>
    <property type="molecule type" value="Genomic_DNA"/>
</dbReference>
<organism evidence="2 3">
    <name type="scientific">Holothuria leucospilota</name>
    <name type="common">Black long sea cucumber</name>
    <name type="synonym">Mertensiothuria leucospilota</name>
    <dbReference type="NCBI Taxonomy" id="206669"/>
    <lineage>
        <taxon>Eukaryota</taxon>
        <taxon>Metazoa</taxon>
        <taxon>Echinodermata</taxon>
        <taxon>Eleutherozoa</taxon>
        <taxon>Echinozoa</taxon>
        <taxon>Holothuroidea</taxon>
        <taxon>Aspidochirotacea</taxon>
        <taxon>Aspidochirotida</taxon>
        <taxon>Holothuriidae</taxon>
        <taxon>Holothuria</taxon>
    </lineage>
</organism>
<evidence type="ECO:0000259" key="1">
    <source>
        <dbReference type="Pfam" id="PF00155"/>
    </source>
</evidence>
<dbReference type="Proteomes" id="UP001152320">
    <property type="component" value="Chromosome 23"/>
</dbReference>
<proteinExistence type="predicted"/>
<gene>
    <name evidence="2" type="ORF">HOLleu_42030</name>
</gene>
<dbReference type="PANTHER" id="PTHR42858:SF1">
    <property type="entry name" value="LD15494P"/>
    <property type="match status" value="1"/>
</dbReference>
<reference evidence="2" key="1">
    <citation type="submission" date="2021-10" db="EMBL/GenBank/DDBJ databases">
        <title>Tropical sea cucumber genome reveals ecological adaptation and Cuvierian tubules defense mechanism.</title>
        <authorList>
            <person name="Chen T."/>
        </authorList>
    </citation>
    <scope>NUCLEOTIDE SEQUENCE</scope>
    <source>
        <strain evidence="2">Nanhai2018</strain>
        <tissue evidence="2">Muscle</tissue>
    </source>
</reference>
<dbReference type="Pfam" id="PF00155">
    <property type="entry name" value="Aminotran_1_2"/>
    <property type="match status" value="1"/>
</dbReference>
<dbReference type="InterPro" id="IPR015422">
    <property type="entry name" value="PyrdxlP-dep_Trfase_small"/>
</dbReference>
<dbReference type="PANTHER" id="PTHR42858">
    <property type="entry name" value="AMINOTRANSFERASE"/>
    <property type="match status" value="1"/>
</dbReference>
<keyword evidence="2" id="KW-0032">Aminotransferase</keyword>
<sequence>MEDTDATRISDTEKSLIEGLFRSEIEEVDAESHEKVPLGVGYPSKQLVDEVSKIMKVACEERLAEEAVTGNHLLHYGLRMGDPLLRKELAKFLCRHYGYEVSSKDLLITTGATFGLHHLCSAFFDTGDIVFVEEPSYFIALTMMEEMGRRIVHVPFDENGIVTSELEKMLQMFYPKDGFVPSKQKLYWSMLYLIPCFQNPTGCCTSEERCKEVVRLARKYHLLVVCDDLYGALRWGPDTAGRKLAMAQKRLKYFDKEDDPDFFGNVVSNNSFSKILSPGLRCGWIEAPPVVLAKFVGSGLLYSGGSFAQFGSGFVGKALELGLVDDHLLNVCNDYRDKVECIQQILDKDLNGIIKYRVPQGGFFIWIQLPDTMDCETLAELCNKKYNVSFAKGTSFTKNEGKLTNFIRISFSYCEKDKLISGVRELAAAILEMHGENSS</sequence>
<dbReference type="SUPFAM" id="SSF53383">
    <property type="entry name" value="PLP-dependent transferases"/>
    <property type="match status" value="1"/>
</dbReference>
<evidence type="ECO:0000313" key="2">
    <source>
        <dbReference type="EMBL" id="KAJ8020151.1"/>
    </source>
</evidence>
<dbReference type="Gene3D" id="3.40.640.10">
    <property type="entry name" value="Type I PLP-dependent aspartate aminotransferase-like (Major domain)"/>
    <property type="match status" value="1"/>
</dbReference>